<evidence type="ECO:0000313" key="3">
    <source>
        <dbReference type="Proteomes" id="UP000539538"/>
    </source>
</evidence>
<reference evidence="2 3" key="1">
    <citation type="submission" date="2020-08" db="EMBL/GenBank/DDBJ databases">
        <title>Genomic Encyclopedia of Type Strains, Phase IV (KMG-IV): sequencing the most valuable type-strain genomes for metagenomic binning, comparative biology and taxonomic classification.</title>
        <authorList>
            <person name="Goeker M."/>
        </authorList>
    </citation>
    <scope>NUCLEOTIDE SEQUENCE [LARGE SCALE GENOMIC DNA]</scope>
    <source>
        <strain evidence="2 3">DSM 7050</strain>
    </source>
</reference>
<dbReference type="GO" id="GO:0004341">
    <property type="term" value="F:gluconolactonase activity"/>
    <property type="evidence" value="ECO:0007669"/>
    <property type="project" value="UniProtKB-EC"/>
</dbReference>
<dbReference type="InterPro" id="IPR051262">
    <property type="entry name" value="SMP-30/CGR1_Lactonase"/>
</dbReference>
<dbReference type="PANTHER" id="PTHR47572:SF5">
    <property type="entry name" value="BLR2277 PROTEIN"/>
    <property type="match status" value="1"/>
</dbReference>
<dbReference type="PANTHER" id="PTHR47572">
    <property type="entry name" value="LIPOPROTEIN-RELATED"/>
    <property type="match status" value="1"/>
</dbReference>
<feature type="domain" description="SMP-30/Gluconolactonase/LRE-like region" evidence="1">
    <location>
        <begin position="44"/>
        <end position="285"/>
    </location>
</feature>
<keyword evidence="3" id="KW-1185">Reference proteome</keyword>
<organism evidence="2 3">
    <name type="scientific">Aminobacter niigataensis</name>
    <dbReference type="NCBI Taxonomy" id="83265"/>
    <lineage>
        <taxon>Bacteria</taxon>
        <taxon>Pseudomonadati</taxon>
        <taxon>Pseudomonadota</taxon>
        <taxon>Alphaproteobacteria</taxon>
        <taxon>Hyphomicrobiales</taxon>
        <taxon>Phyllobacteriaceae</taxon>
        <taxon>Aminobacter</taxon>
    </lineage>
</organism>
<dbReference type="EC" id="3.1.1.17" evidence="2"/>
<dbReference type="Pfam" id="PF08450">
    <property type="entry name" value="SGL"/>
    <property type="match status" value="1"/>
</dbReference>
<comment type="caution">
    <text evidence="2">The sequence shown here is derived from an EMBL/GenBank/DDBJ whole genome shotgun (WGS) entry which is preliminary data.</text>
</comment>
<dbReference type="SUPFAM" id="SSF63829">
    <property type="entry name" value="Calcium-dependent phosphotriesterase"/>
    <property type="match status" value="1"/>
</dbReference>
<evidence type="ECO:0000259" key="1">
    <source>
        <dbReference type="Pfam" id="PF08450"/>
    </source>
</evidence>
<proteinExistence type="predicted"/>
<name>A0ABR6L1F3_9HYPH</name>
<gene>
    <name evidence="2" type="ORF">GGQ99_002359</name>
</gene>
<dbReference type="InterPro" id="IPR013658">
    <property type="entry name" value="SGL"/>
</dbReference>
<dbReference type="Gene3D" id="2.120.10.30">
    <property type="entry name" value="TolB, C-terminal domain"/>
    <property type="match status" value="1"/>
</dbReference>
<dbReference type="Proteomes" id="UP000539538">
    <property type="component" value="Unassembled WGS sequence"/>
</dbReference>
<dbReference type="InterPro" id="IPR011042">
    <property type="entry name" value="6-blade_b-propeller_TolB-like"/>
</dbReference>
<accession>A0ABR6L1F3</accession>
<protein>
    <submittedName>
        <fullName evidence="2">Gluconolactonase</fullName>
        <ecNumber evidence="2">3.1.1.17</ecNumber>
    </submittedName>
</protein>
<evidence type="ECO:0000313" key="2">
    <source>
        <dbReference type="EMBL" id="MBB4650604.1"/>
    </source>
</evidence>
<keyword evidence="2" id="KW-0378">Hydrolase</keyword>
<dbReference type="EMBL" id="JACHOT010000002">
    <property type="protein sequence ID" value="MBB4650604.1"/>
    <property type="molecule type" value="Genomic_DNA"/>
</dbReference>
<sequence>MFAAPPNIEAQIWSQVPDELQLWDRESEFVRVKRQGQKLGSFLEGPCFDLAGNLYVVDIAFGRILRVDPDKRWTVVAEYDGEPNGLKIHQDGRIFVADHKLGILLLDPEQRSVRPFLTRYRFEPFKGVNDLFFAANGDLYFTDQGSTGLQDPTGRVFRLRTTGELDLLIANGPSPNGLVLNLEEKTLYVCMTRANSVWRVPLLPNYGGVDKVGAMLQLSGSYSGGPDGIAIDEDGNLYVCHPGLGSVWVFDRFGEPIYRIKSPAGRSTTNLAFGGKDRKTLFITESSTGSILTAPIPHVGRQMYSHSEKPGAIAH</sequence>